<reference evidence="1 2" key="1">
    <citation type="submission" date="2018-08" db="EMBL/GenBank/DDBJ databases">
        <title>Sequencing the genomes of 1000 actinobacteria strains.</title>
        <authorList>
            <person name="Klenk H.-P."/>
        </authorList>
    </citation>
    <scope>NUCLEOTIDE SEQUENCE [LARGE SCALE GENOMIC DNA]</scope>
    <source>
        <strain evidence="1 2">DSM 43927</strain>
    </source>
</reference>
<name>A0A3D9T1E0_9ACTN</name>
<dbReference type="EMBL" id="QTTT01000001">
    <property type="protein sequence ID" value="REE98614.1"/>
    <property type="molecule type" value="Genomic_DNA"/>
</dbReference>
<dbReference type="RefSeq" id="WP_116024046.1">
    <property type="nucleotide sequence ID" value="NZ_QTTT01000001.1"/>
</dbReference>
<gene>
    <name evidence="1" type="ORF">DFJ69_4106</name>
</gene>
<evidence type="ECO:0000313" key="2">
    <source>
        <dbReference type="Proteomes" id="UP000256661"/>
    </source>
</evidence>
<dbReference type="OrthoDB" id="3478805at2"/>
<sequence>MRRALGAGVLAFAGLTATGCSLFDGGDDTPATQIPKAEIGTDNHVKGAVAKAVQPYAGKDVYVDVISFRRHGKVLRLVFAVTPRAKGNGDKLPKQTFGGDYSGGEASRPYLVDPENLRVYDRLTIGTGDQAHCACTRGLEDYPLDVPTVVYTDFPAPEESVERLTVIMPVVGPMAGVEIS</sequence>
<keyword evidence="2" id="KW-1185">Reference proteome</keyword>
<protein>
    <recommendedName>
        <fullName evidence="3">Lipoprotein</fullName>
    </recommendedName>
</protein>
<proteinExistence type="predicted"/>
<accession>A0A3D9T1E0</accession>
<comment type="caution">
    <text evidence="1">The sequence shown here is derived from an EMBL/GenBank/DDBJ whole genome shotgun (WGS) entry which is preliminary data.</text>
</comment>
<dbReference type="PROSITE" id="PS51257">
    <property type="entry name" value="PROKAR_LIPOPROTEIN"/>
    <property type="match status" value="1"/>
</dbReference>
<evidence type="ECO:0000313" key="1">
    <source>
        <dbReference type="EMBL" id="REE98614.1"/>
    </source>
</evidence>
<dbReference type="AlphaFoldDB" id="A0A3D9T1E0"/>
<dbReference type="Proteomes" id="UP000256661">
    <property type="component" value="Unassembled WGS sequence"/>
</dbReference>
<organism evidence="1 2">
    <name type="scientific">Thermomonospora umbrina</name>
    <dbReference type="NCBI Taxonomy" id="111806"/>
    <lineage>
        <taxon>Bacteria</taxon>
        <taxon>Bacillati</taxon>
        <taxon>Actinomycetota</taxon>
        <taxon>Actinomycetes</taxon>
        <taxon>Streptosporangiales</taxon>
        <taxon>Thermomonosporaceae</taxon>
        <taxon>Thermomonospora</taxon>
    </lineage>
</organism>
<evidence type="ECO:0008006" key="3">
    <source>
        <dbReference type="Google" id="ProtNLM"/>
    </source>
</evidence>